<organism evidence="1 2">
    <name type="scientific">Portunus trituberculatus</name>
    <name type="common">Swimming crab</name>
    <name type="synonym">Neptunus trituberculatus</name>
    <dbReference type="NCBI Taxonomy" id="210409"/>
    <lineage>
        <taxon>Eukaryota</taxon>
        <taxon>Metazoa</taxon>
        <taxon>Ecdysozoa</taxon>
        <taxon>Arthropoda</taxon>
        <taxon>Crustacea</taxon>
        <taxon>Multicrustacea</taxon>
        <taxon>Malacostraca</taxon>
        <taxon>Eumalacostraca</taxon>
        <taxon>Eucarida</taxon>
        <taxon>Decapoda</taxon>
        <taxon>Pleocyemata</taxon>
        <taxon>Brachyura</taxon>
        <taxon>Eubrachyura</taxon>
        <taxon>Portunoidea</taxon>
        <taxon>Portunidae</taxon>
        <taxon>Portuninae</taxon>
        <taxon>Portunus</taxon>
    </lineage>
</organism>
<evidence type="ECO:0000313" key="2">
    <source>
        <dbReference type="Proteomes" id="UP000324222"/>
    </source>
</evidence>
<dbReference type="AlphaFoldDB" id="A0A5B7E2F5"/>
<sequence length="60" mass="6349">MIAIVSSGDGLVVAAVMVVAATRVRRLATLAWIGASKYMKEVEDAGPALFVTLEDLAWTL</sequence>
<dbReference type="Proteomes" id="UP000324222">
    <property type="component" value="Unassembled WGS sequence"/>
</dbReference>
<dbReference type="EMBL" id="VSRR010001681">
    <property type="protein sequence ID" value="MPC27014.1"/>
    <property type="molecule type" value="Genomic_DNA"/>
</dbReference>
<proteinExistence type="predicted"/>
<accession>A0A5B7E2F5</accession>
<gene>
    <name evidence="1" type="ORF">E2C01_020166</name>
</gene>
<evidence type="ECO:0000313" key="1">
    <source>
        <dbReference type="EMBL" id="MPC27014.1"/>
    </source>
</evidence>
<keyword evidence="2" id="KW-1185">Reference proteome</keyword>
<protein>
    <submittedName>
        <fullName evidence="1">Uncharacterized protein</fullName>
    </submittedName>
</protein>
<name>A0A5B7E2F5_PORTR</name>
<reference evidence="1 2" key="1">
    <citation type="submission" date="2019-05" db="EMBL/GenBank/DDBJ databases">
        <title>Another draft genome of Portunus trituberculatus and its Hox gene families provides insights of decapod evolution.</title>
        <authorList>
            <person name="Jeong J.-H."/>
            <person name="Song I."/>
            <person name="Kim S."/>
            <person name="Choi T."/>
            <person name="Kim D."/>
            <person name="Ryu S."/>
            <person name="Kim W."/>
        </authorList>
    </citation>
    <scope>NUCLEOTIDE SEQUENCE [LARGE SCALE GENOMIC DNA]</scope>
    <source>
        <tissue evidence="1">Muscle</tissue>
    </source>
</reference>
<comment type="caution">
    <text evidence="1">The sequence shown here is derived from an EMBL/GenBank/DDBJ whole genome shotgun (WGS) entry which is preliminary data.</text>
</comment>